<dbReference type="EMBL" id="BAAAPC010000015">
    <property type="protein sequence ID" value="GAA2005304.1"/>
    <property type="molecule type" value="Genomic_DNA"/>
</dbReference>
<evidence type="ECO:0000313" key="3">
    <source>
        <dbReference type="Proteomes" id="UP001501585"/>
    </source>
</evidence>
<evidence type="ECO:0000256" key="1">
    <source>
        <dbReference type="SAM" id="MobiDB-lite"/>
    </source>
</evidence>
<gene>
    <name evidence="2" type="ORF">GCM10009799_35920</name>
</gene>
<dbReference type="Proteomes" id="UP001501585">
    <property type="component" value="Unassembled WGS sequence"/>
</dbReference>
<organism evidence="2 3">
    <name type="scientific">Nocardiopsis rhodophaea</name>
    <dbReference type="NCBI Taxonomy" id="280238"/>
    <lineage>
        <taxon>Bacteria</taxon>
        <taxon>Bacillati</taxon>
        <taxon>Actinomycetota</taxon>
        <taxon>Actinomycetes</taxon>
        <taxon>Streptosporangiales</taxon>
        <taxon>Nocardiopsidaceae</taxon>
        <taxon>Nocardiopsis</taxon>
    </lineage>
</organism>
<protein>
    <submittedName>
        <fullName evidence="2">Uncharacterized protein</fullName>
    </submittedName>
</protein>
<feature type="region of interest" description="Disordered" evidence="1">
    <location>
        <begin position="1"/>
        <end position="22"/>
    </location>
</feature>
<accession>A0ABN2TCP6</accession>
<reference evidence="2 3" key="1">
    <citation type="journal article" date="2019" name="Int. J. Syst. Evol. Microbiol.">
        <title>The Global Catalogue of Microorganisms (GCM) 10K type strain sequencing project: providing services to taxonomists for standard genome sequencing and annotation.</title>
        <authorList>
            <consortium name="The Broad Institute Genomics Platform"/>
            <consortium name="The Broad Institute Genome Sequencing Center for Infectious Disease"/>
            <person name="Wu L."/>
            <person name="Ma J."/>
        </authorList>
    </citation>
    <scope>NUCLEOTIDE SEQUENCE [LARGE SCALE GENOMIC DNA]</scope>
    <source>
        <strain evidence="2 3">JCM 15313</strain>
    </source>
</reference>
<sequence length="135" mass="15928">MFHARGGRRKEVTDHDPHSTEERTLGAPLCHRYAPALHLPPVATMTENHIILKKSDIPTSGRLEVWQGGEFSWYPDAEQEGYYYCQLLDESGNVLKLTKFDWRFLREFIVWNVERGLYKRLCKPLHVTQQDTRDW</sequence>
<proteinExistence type="predicted"/>
<comment type="caution">
    <text evidence="2">The sequence shown here is derived from an EMBL/GenBank/DDBJ whole genome shotgun (WGS) entry which is preliminary data.</text>
</comment>
<keyword evidence="3" id="KW-1185">Reference proteome</keyword>
<evidence type="ECO:0000313" key="2">
    <source>
        <dbReference type="EMBL" id="GAA2005304.1"/>
    </source>
</evidence>
<feature type="compositionally biased region" description="Basic and acidic residues" evidence="1">
    <location>
        <begin position="9"/>
        <end position="22"/>
    </location>
</feature>
<name>A0ABN2TCP6_9ACTN</name>